<dbReference type="CDD" id="cd10170">
    <property type="entry name" value="ASKHA_NBD_HSP70"/>
    <property type="match status" value="1"/>
</dbReference>
<evidence type="ECO:0000313" key="2">
    <source>
        <dbReference type="Proteomes" id="UP000193689"/>
    </source>
</evidence>
<dbReference type="RefSeq" id="XP_040718830.1">
    <property type="nucleotide sequence ID" value="XM_040853569.1"/>
</dbReference>
<reference evidence="1 2" key="1">
    <citation type="submission" date="2016-07" db="EMBL/GenBank/DDBJ databases">
        <title>Pervasive Adenine N6-methylation of Active Genes in Fungi.</title>
        <authorList>
            <consortium name="DOE Joint Genome Institute"/>
            <person name="Mondo S.J."/>
            <person name="Dannebaum R.O."/>
            <person name="Kuo R.C."/>
            <person name="Labutti K."/>
            <person name="Haridas S."/>
            <person name="Kuo A."/>
            <person name="Salamov A."/>
            <person name="Ahrendt S.R."/>
            <person name="Lipzen A."/>
            <person name="Sullivan W."/>
            <person name="Andreopoulos W.B."/>
            <person name="Clum A."/>
            <person name="Lindquist E."/>
            <person name="Daum C."/>
            <person name="Ramamoorthy G.K."/>
            <person name="Gryganskyi A."/>
            <person name="Culley D."/>
            <person name="Magnuson J.K."/>
            <person name="James T.Y."/>
            <person name="O'Malley M.A."/>
            <person name="Stajich J.E."/>
            <person name="Spatafora J.W."/>
            <person name="Visel A."/>
            <person name="Grigoriev I.V."/>
        </authorList>
    </citation>
    <scope>NUCLEOTIDE SEQUENCE [LARGE SCALE GENOMIC DNA]</scope>
    <source>
        <strain evidence="1 2">CBS 129021</strain>
    </source>
</reference>
<accession>A0A1Y2EAE7</accession>
<name>A0A1Y2EAE7_9PEZI</name>
<dbReference type="SUPFAM" id="SSF53067">
    <property type="entry name" value="Actin-like ATPase domain"/>
    <property type="match status" value="2"/>
</dbReference>
<dbReference type="AlphaFoldDB" id="A0A1Y2EAE7"/>
<protein>
    <submittedName>
        <fullName evidence="1">Hsp70 family chaperone</fullName>
    </submittedName>
</protein>
<keyword evidence="2" id="KW-1185">Reference proteome</keyword>
<proteinExistence type="predicted"/>
<organism evidence="1 2">
    <name type="scientific">Pseudomassariella vexata</name>
    <dbReference type="NCBI Taxonomy" id="1141098"/>
    <lineage>
        <taxon>Eukaryota</taxon>
        <taxon>Fungi</taxon>
        <taxon>Dikarya</taxon>
        <taxon>Ascomycota</taxon>
        <taxon>Pezizomycotina</taxon>
        <taxon>Sordariomycetes</taxon>
        <taxon>Xylariomycetidae</taxon>
        <taxon>Amphisphaeriales</taxon>
        <taxon>Pseudomassariaceae</taxon>
        <taxon>Pseudomassariella</taxon>
    </lineage>
</organism>
<dbReference type="STRING" id="1141098.A0A1Y2EAE7"/>
<dbReference type="GeneID" id="63769781"/>
<gene>
    <name evidence="1" type="ORF">BCR38DRAFT_134024</name>
</gene>
<dbReference type="Gene3D" id="3.30.420.40">
    <property type="match status" value="2"/>
</dbReference>
<dbReference type="OrthoDB" id="2394218at2759"/>
<dbReference type="PANTHER" id="PTHR42749">
    <property type="entry name" value="CELL SHAPE-DETERMINING PROTEIN MREB"/>
    <property type="match status" value="1"/>
</dbReference>
<dbReference type="Proteomes" id="UP000193689">
    <property type="component" value="Unassembled WGS sequence"/>
</dbReference>
<dbReference type="InParanoid" id="A0A1Y2EAE7"/>
<sequence length="620" mass="69691">MASDKPDIIVALDLGTTYTGVAWARPQKYEVLQSPLQVLHNWPGGSSKNEQKVHTCLIYNPDGSLSSWGFLCEDDDLTDKQRREFFKIFLDNQTLDAAHHQGISQAPGSVHEAQKLVGDYLRQVYLHVKSTVELHTGIGHVGWQNLAVEFVFSVPTTWRSQDTINNFKDTIRSAGFGVEGPRHTATVELTESEAAAVGTIKNSTVDFQTGDIFLSVDAGGGTTDFALMQVVEAREPFPLLAQINQVEGIGIGSTLIDQAFVSLVNSRLSQFPELVHQLPPDCAERLVRSERFRTTKHKFGERVYESSTYKLPLDGVPFNFTHAGARIELGRIVLTWEDIQSLFDPHVESIMRKIQEQLDWMQINGNNRSLTHMILSGGLGSSRYIRDRIQHELMIHPYPYAQQVKILQAPDPQLVVVKGLLLDRLQKLYSGSTPVIVSRIARASYGFICKAKYNPDIHFNDVVKKDPFDGEKYAMGQLDWLIRKGDVINTNIPITSTFTKKVDPGDEARSWDSIIYISDKDRDFLPKSVSEGGAKQLCVVKSDLTGVQNNDLIMKRKSKRFFIKGKKYYICSFEVRAIVAPADIRFELWFGGERFSGNHEPVKVTWDSEGTQVGRISELL</sequence>
<comment type="caution">
    <text evidence="1">The sequence shown here is derived from an EMBL/GenBank/DDBJ whole genome shotgun (WGS) entry which is preliminary data.</text>
</comment>
<dbReference type="InterPro" id="IPR043129">
    <property type="entry name" value="ATPase_NBD"/>
</dbReference>
<dbReference type="PANTHER" id="PTHR42749:SF1">
    <property type="entry name" value="CELL SHAPE-DETERMINING PROTEIN MREB"/>
    <property type="match status" value="1"/>
</dbReference>
<dbReference type="EMBL" id="MCFJ01000003">
    <property type="protein sequence ID" value="ORY68543.1"/>
    <property type="molecule type" value="Genomic_DNA"/>
</dbReference>
<evidence type="ECO:0000313" key="1">
    <source>
        <dbReference type="EMBL" id="ORY68543.1"/>
    </source>
</evidence>